<proteinExistence type="predicted"/>
<organism evidence="1 2">
    <name type="scientific">Araneus ventricosus</name>
    <name type="common">Orbweaver spider</name>
    <name type="synonym">Epeira ventricosa</name>
    <dbReference type="NCBI Taxonomy" id="182803"/>
    <lineage>
        <taxon>Eukaryota</taxon>
        <taxon>Metazoa</taxon>
        <taxon>Ecdysozoa</taxon>
        <taxon>Arthropoda</taxon>
        <taxon>Chelicerata</taxon>
        <taxon>Arachnida</taxon>
        <taxon>Araneae</taxon>
        <taxon>Araneomorphae</taxon>
        <taxon>Entelegynae</taxon>
        <taxon>Araneoidea</taxon>
        <taxon>Araneidae</taxon>
        <taxon>Araneus</taxon>
    </lineage>
</organism>
<sequence>WVLPCRRMTPSTFMPGLLRRMASRWTSDYFLLPKLKEYLSGTRFSSESDVKTAVENWLNGQGRDLYQIGLNKLVLRSYRCLNMFGD</sequence>
<keyword evidence="2" id="KW-1185">Reference proteome</keyword>
<protein>
    <recommendedName>
        <fullName evidence="3">Histone-lysine N-methyltransferase SETMAR</fullName>
    </recommendedName>
</protein>
<dbReference type="Proteomes" id="UP000499080">
    <property type="component" value="Unassembled WGS sequence"/>
</dbReference>
<reference evidence="1 2" key="1">
    <citation type="journal article" date="2019" name="Sci. Rep.">
        <title>Orb-weaving spider Araneus ventricosus genome elucidates the spidroin gene catalogue.</title>
        <authorList>
            <person name="Kono N."/>
            <person name="Nakamura H."/>
            <person name="Ohtoshi R."/>
            <person name="Moran D.A.P."/>
            <person name="Shinohara A."/>
            <person name="Yoshida Y."/>
            <person name="Fujiwara M."/>
            <person name="Mori M."/>
            <person name="Tomita M."/>
            <person name="Arakawa K."/>
        </authorList>
    </citation>
    <scope>NUCLEOTIDE SEQUENCE [LARGE SCALE GENOMIC DNA]</scope>
</reference>
<evidence type="ECO:0000313" key="2">
    <source>
        <dbReference type="Proteomes" id="UP000499080"/>
    </source>
</evidence>
<feature type="non-terminal residue" evidence="1">
    <location>
        <position position="1"/>
    </location>
</feature>
<evidence type="ECO:0008006" key="3">
    <source>
        <dbReference type="Google" id="ProtNLM"/>
    </source>
</evidence>
<dbReference type="GO" id="GO:0003676">
    <property type="term" value="F:nucleic acid binding"/>
    <property type="evidence" value="ECO:0007669"/>
    <property type="project" value="InterPro"/>
</dbReference>
<accession>A0A4Y2V6J9</accession>
<comment type="caution">
    <text evidence="1">The sequence shown here is derived from an EMBL/GenBank/DDBJ whole genome shotgun (WGS) entry which is preliminary data.</text>
</comment>
<dbReference type="Gene3D" id="3.30.420.10">
    <property type="entry name" value="Ribonuclease H-like superfamily/Ribonuclease H"/>
    <property type="match status" value="1"/>
</dbReference>
<dbReference type="AlphaFoldDB" id="A0A4Y2V6J9"/>
<evidence type="ECO:0000313" key="1">
    <source>
        <dbReference type="EMBL" id="GBO20171.1"/>
    </source>
</evidence>
<gene>
    <name evidence="1" type="ORF">AVEN_242421_1</name>
</gene>
<dbReference type="InterPro" id="IPR036397">
    <property type="entry name" value="RNaseH_sf"/>
</dbReference>
<name>A0A4Y2V6J9_ARAVE</name>
<dbReference type="EMBL" id="BGPR01043560">
    <property type="protein sequence ID" value="GBO20171.1"/>
    <property type="molecule type" value="Genomic_DNA"/>
</dbReference>
<dbReference type="OrthoDB" id="616263at2759"/>